<evidence type="ECO:0000259" key="2">
    <source>
        <dbReference type="Pfam" id="PF04773"/>
    </source>
</evidence>
<proteinExistence type="predicted"/>
<dbReference type="PANTHER" id="PTHR30273:SF2">
    <property type="entry name" value="PROTEIN FECR"/>
    <property type="match status" value="1"/>
</dbReference>
<evidence type="ECO:0000259" key="3">
    <source>
        <dbReference type="Pfam" id="PF16344"/>
    </source>
</evidence>
<dbReference type="Gene3D" id="2.60.120.1440">
    <property type="match status" value="1"/>
</dbReference>
<name>D7VQY9_SPHSI</name>
<reference evidence="4" key="1">
    <citation type="submission" date="2010-07" db="EMBL/GenBank/DDBJ databases">
        <authorList>
            <person name="Muzny D."/>
            <person name="Qin X."/>
            <person name="Buhay C."/>
            <person name="Dugan-Rocha S."/>
            <person name="Ding Y."/>
            <person name="Chen G."/>
            <person name="Hawes A."/>
            <person name="Holder M."/>
            <person name="Jhangiani S."/>
            <person name="Johnson A."/>
            <person name="Khan Z."/>
            <person name="Li Z."/>
            <person name="Liu W."/>
            <person name="Liu X."/>
            <person name="Perez L."/>
            <person name="Shen H."/>
            <person name="Wang Q."/>
            <person name="Watt J."/>
            <person name="Xi L."/>
            <person name="Xin Y."/>
            <person name="Zhou J."/>
            <person name="Deng J."/>
            <person name="Jiang H."/>
            <person name="Liu Y."/>
            <person name="Qu J."/>
            <person name="Song X.-Z."/>
            <person name="Zhang L."/>
            <person name="Villasana D."/>
            <person name="Johnson A."/>
            <person name="Liu J."/>
            <person name="Liyanage D."/>
            <person name="Lorensuhewa L."/>
            <person name="Robinson T."/>
            <person name="Song A."/>
            <person name="Song B.-B."/>
            <person name="Dinh H."/>
            <person name="Thornton R."/>
            <person name="Coyle M."/>
            <person name="Francisco L."/>
            <person name="Jackson L."/>
            <person name="Javaid M."/>
            <person name="Korchina V."/>
            <person name="Kovar C."/>
            <person name="Mata R."/>
            <person name="Mathew T."/>
            <person name="Ngo R."/>
            <person name="Nguyen L."/>
            <person name="Nguyen N."/>
            <person name="Okwuonu G."/>
            <person name="Ongeri F."/>
            <person name="Pham C."/>
            <person name="Simmons D."/>
            <person name="Wilczek-Boney K."/>
            <person name="Hale W."/>
            <person name="Jakkamsetti A."/>
            <person name="Pham P."/>
            <person name="Ruth R."/>
            <person name="San Lucas F."/>
            <person name="Warren J."/>
            <person name="Zhang J."/>
            <person name="Zhao Z."/>
            <person name="Zhou C."/>
            <person name="Zhu D."/>
            <person name="Lee S."/>
            <person name="Bess C."/>
            <person name="Blankenburg K."/>
            <person name="Forbes L."/>
            <person name="Fu Q."/>
            <person name="Gubbala S."/>
            <person name="Hirani K."/>
            <person name="Jayaseelan J.C."/>
            <person name="Lara F."/>
            <person name="Munidasa M."/>
            <person name="Palculict T."/>
            <person name="Patil S."/>
            <person name="Pu L.-L."/>
            <person name="Saada N."/>
            <person name="Tang L."/>
            <person name="Weissenberger G."/>
            <person name="Zhu Y."/>
            <person name="Hemphill L."/>
            <person name="Shang Y."/>
            <person name="Youmans B."/>
            <person name="Ayvaz T."/>
            <person name="Ross M."/>
            <person name="Santibanez J."/>
            <person name="Aqrawi P."/>
            <person name="Gross S."/>
            <person name="Joshi V."/>
            <person name="Fowler G."/>
            <person name="Nazareth L."/>
            <person name="Reid J."/>
            <person name="Worley K."/>
            <person name="Petrosino J."/>
            <person name="Highlander S."/>
            <person name="Gibbs R."/>
        </authorList>
    </citation>
    <scope>NUCLEOTIDE SEQUENCE [LARGE SCALE GENOMIC DNA]</scope>
    <source>
        <strain evidence="4">ATCC 33861</strain>
    </source>
</reference>
<dbReference type="EMBL" id="ACHA02000012">
    <property type="protein sequence ID" value="EFK56190.1"/>
    <property type="molecule type" value="Genomic_DNA"/>
</dbReference>
<dbReference type="InterPro" id="IPR032508">
    <property type="entry name" value="FecR_C"/>
</dbReference>
<dbReference type="STRING" id="525373.HMPREF0766_13393"/>
<keyword evidence="1" id="KW-0812">Transmembrane</keyword>
<feature type="domain" description="Protein FecR C-terminal" evidence="3">
    <location>
        <begin position="317"/>
        <end position="382"/>
    </location>
</feature>
<organism evidence="4 5">
    <name type="scientific">Sphingobacterium spiritivorum ATCC 33861</name>
    <dbReference type="NCBI Taxonomy" id="525373"/>
    <lineage>
        <taxon>Bacteria</taxon>
        <taxon>Pseudomonadati</taxon>
        <taxon>Bacteroidota</taxon>
        <taxon>Sphingobacteriia</taxon>
        <taxon>Sphingobacteriales</taxon>
        <taxon>Sphingobacteriaceae</taxon>
        <taxon>Sphingobacterium</taxon>
    </lineage>
</organism>
<dbReference type="RefSeq" id="WP_002994533.1">
    <property type="nucleotide sequence ID" value="NZ_GL379770.1"/>
</dbReference>
<dbReference type="InterPro" id="IPR006860">
    <property type="entry name" value="FecR"/>
</dbReference>
<feature type="domain" description="FecR protein" evidence="2">
    <location>
        <begin position="179"/>
        <end position="271"/>
    </location>
</feature>
<dbReference type="PANTHER" id="PTHR30273">
    <property type="entry name" value="PERIPLASMIC SIGNAL SENSOR AND SIGMA FACTOR ACTIVATOR FECR-RELATED"/>
    <property type="match status" value="1"/>
</dbReference>
<evidence type="ECO:0000313" key="5">
    <source>
        <dbReference type="Proteomes" id="UP000006258"/>
    </source>
</evidence>
<dbReference type="HOGENOM" id="CLU_050192_1_0_10"/>
<feature type="transmembrane region" description="Helical" evidence="1">
    <location>
        <begin position="86"/>
        <end position="104"/>
    </location>
</feature>
<accession>D7VQY9</accession>
<keyword evidence="5" id="KW-1185">Reference proteome</keyword>
<keyword evidence="1" id="KW-0472">Membrane</keyword>
<gene>
    <name evidence="4" type="ORF">HMPREF0766_13393</name>
</gene>
<dbReference type="InterPro" id="IPR012373">
    <property type="entry name" value="Ferrdict_sens_TM"/>
</dbReference>
<evidence type="ECO:0000313" key="4">
    <source>
        <dbReference type="EMBL" id="EFK56190.1"/>
    </source>
</evidence>
<sequence>MEKRKRIQELLSLYVADNIDKSSFQELMTLLDDLEDDSFRQLINSHFQEADQPEVNILVQAHLHRTQHALNNSIHKDIRESRVKSMVRWIWIPVAAAVALFFMIRTPEGLKKSENTDREIATNTPDISPAQHRAIIAFDNQTIELDDTKQGIDIYKDSISASNGEKLALRNQKSKQVSITTPRGGQYQVVLLDGTKVWMNAASQISYNRDFAVSNRDVQVKGEVYFEVKKNQKLPFTVSYSKQKLMVLGTTFNINAYDDEHKTKTTLIEGSMKVFTTNQPSHLLKPNQQLEYKLQSNALKLQEVDPSSEISWKNGIFDFDGLSLAEAMRVISRWYDIDIRYAGPIPEVTLGGKMSRGVKLTTFLHFLEDNFNVHTNLSQDRILTISK</sequence>
<dbReference type="GO" id="GO:0016989">
    <property type="term" value="F:sigma factor antagonist activity"/>
    <property type="evidence" value="ECO:0007669"/>
    <property type="project" value="TreeGrafter"/>
</dbReference>
<dbReference type="Pfam" id="PF04773">
    <property type="entry name" value="FecR"/>
    <property type="match status" value="1"/>
</dbReference>
<dbReference type="Pfam" id="PF16344">
    <property type="entry name" value="FecR_C"/>
    <property type="match status" value="1"/>
</dbReference>
<dbReference type="eggNOG" id="COG3712">
    <property type="taxonomic scope" value="Bacteria"/>
</dbReference>
<dbReference type="Gene3D" id="3.55.50.30">
    <property type="match status" value="1"/>
</dbReference>
<evidence type="ECO:0000256" key="1">
    <source>
        <dbReference type="SAM" id="Phobius"/>
    </source>
</evidence>
<dbReference type="AlphaFoldDB" id="D7VQY9"/>
<dbReference type="GeneID" id="95431385"/>
<dbReference type="Proteomes" id="UP000006258">
    <property type="component" value="Unassembled WGS sequence"/>
</dbReference>
<dbReference type="FunFam" id="2.60.120.1440:FF:000001">
    <property type="entry name" value="Putative anti-sigma factor"/>
    <property type="match status" value="1"/>
</dbReference>
<protein>
    <submittedName>
        <fullName evidence="4">Sigma factor regulatory protein, FecR/PupR family</fullName>
    </submittedName>
</protein>
<dbReference type="OrthoDB" id="1452822at2"/>
<keyword evidence="1" id="KW-1133">Transmembrane helix</keyword>
<comment type="caution">
    <text evidence="4">The sequence shown here is derived from an EMBL/GenBank/DDBJ whole genome shotgun (WGS) entry which is preliminary data.</text>
</comment>